<comment type="caution">
    <text evidence="1">The sequence shown here is derived from an EMBL/GenBank/DDBJ whole genome shotgun (WGS) entry which is preliminary data.</text>
</comment>
<dbReference type="Proteomes" id="UP000518288">
    <property type="component" value="Unassembled WGS sequence"/>
</dbReference>
<dbReference type="EMBL" id="JACCFH010000001">
    <property type="protein sequence ID" value="NYG34375.1"/>
    <property type="molecule type" value="Genomic_DNA"/>
</dbReference>
<dbReference type="Pfam" id="PF12279">
    <property type="entry name" value="DUF3619"/>
    <property type="match status" value="1"/>
</dbReference>
<accession>A0A7Y9QZF5</accession>
<dbReference type="RefSeq" id="WP_310732864.1">
    <property type="nucleotide sequence ID" value="NZ_CAXYYM010000010.1"/>
</dbReference>
<dbReference type="InterPro" id="IPR022064">
    <property type="entry name" value="DUF3619"/>
</dbReference>
<name>A0A7Y9QZF5_9BURK</name>
<evidence type="ECO:0000313" key="1">
    <source>
        <dbReference type="EMBL" id="NYG34375.1"/>
    </source>
</evidence>
<organism evidence="1 2">
    <name type="scientific">Sphaerotilus montanus</name>
    <dbReference type="NCBI Taxonomy" id="522889"/>
    <lineage>
        <taxon>Bacteria</taxon>
        <taxon>Pseudomonadati</taxon>
        <taxon>Pseudomonadota</taxon>
        <taxon>Betaproteobacteria</taxon>
        <taxon>Burkholderiales</taxon>
        <taxon>Sphaerotilaceae</taxon>
        <taxon>Sphaerotilus</taxon>
    </lineage>
</organism>
<evidence type="ECO:0000313" key="2">
    <source>
        <dbReference type="Proteomes" id="UP000518288"/>
    </source>
</evidence>
<gene>
    <name evidence="1" type="ORF">BDD16_003361</name>
</gene>
<proteinExistence type="predicted"/>
<reference evidence="1 2" key="1">
    <citation type="submission" date="2020-07" db="EMBL/GenBank/DDBJ databases">
        <title>Genomic Encyclopedia of Archaeal and Bacterial Type Strains, Phase II (KMG-II): from individual species to whole genera.</title>
        <authorList>
            <person name="Goeker M."/>
        </authorList>
    </citation>
    <scope>NUCLEOTIDE SEQUENCE [LARGE SCALE GENOMIC DNA]</scope>
    <source>
        <strain evidence="1 2">DSM 21226</strain>
    </source>
</reference>
<sequence length="180" mass="19229">MSTARTRLPAEADALEARFALRLTARLEADAQSLPHDISERLRVARMQALAQARHQAMASKRPQTEAASDISVVGVDVRTGTVALGRMGGPGESVWWSRLGWLVPTLVLALGLSGLGEWESREQIARAAQIDTELLGDDLPPAAYLDEGFGEFLRRPPEVLVPVVAPAEAPSDLLASAGS</sequence>
<dbReference type="AlphaFoldDB" id="A0A7Y9QZF5"/>
<keyword evidence="2" id="KW-1185">Reference proteome</keyword>
<protein>
    <recommendedName>
        <fullName evidence="3">DUF3619 family protein</fullName>
    </recommendedName>
</protein>
<evidence type="ECO:0008006" key="3">
    <source>
        <dbReference type="Google" id="ProtNLM"/>
    </source>
</evidence>